<dbReference type="OrthoDB" id="1305682at2759"/>
<accession>A0A1S3Z970</accession>
<organism evidence="4">
    <name type="scientific">Nicotiana tabacum</name>
    <name type="common">Common tobacco</name>
    <dbReference type="NCBI Taxonomy" id="4097"/>
    <lineage>
        <taxon>Eukaryota</taxon>
        <taxon>Viridiplantae</taxon>
        <taxon>Streptophyta</taxon>
        <taxon>Embryophyta</taxon>
        <taxon>Tracheophyta</taxon>
        <taxon>Spermatophyta</taxon>
        <taxon>Magnoliopsida</taxon>
        <taxon>eudicotyledons</taxon>
        <taxon>Gunneridae</taxon>
        <taxon>Pentapetalae</taxon>
        <taxon>asterids</taxon>
        <taxon>lamiids</taxon>
        <taxon>Solanales</taxon>
        <taxon>Solanaceae</taxon>
        <taxon>Nicotianoideae</taxon>
        <taxon>Nicotianeae</taxon>
        <taxon>Nicotiana</taxon>
    </lineage>
</organism>
<evidence type="ECO:0008006" key="5">
    <source>
        <dbReference type="Google" id="ProtNLM"/>
    </source>
</evidence>
<dbReference type="InterPro" id="IPR057670">
    <property type="entry name" value="SH3_retrovirus"/>
</dbReference>
<protein>
    <recommendedName>
        <fullName evidence="5">Retrovirus-related Pol polyprotein from transposon TNT 1-94</fullName>
    </recommendedName>
</protein>
<sequence length="841" mass="94014">MPNNDDSTSALLTIPSPASRSVFHEDEDDYTHPCNPFYVHPSDVLGFSLVSVPFDGTGYGSWRRTILVALSVRNKLDFINGSSVKPPDNIARSVEYSELAKDIWSELEERYGQGYLSFAHTSQGSLDIASYFSKIKQLWDEIDGLSISRVRSCSNCGFKSDYQKDDDVQKRQVSTSPQFLPTSASFNAGVSKQGFPSRVNFDAQRPLTCKYCKKPGHTIDKCYKLYGYPSNFKFTKGLGSKKTATHVEVNSHSPLTNVVPDYVKSSESRNASMVPGLTQDQFSQLMMLLQQSYVSADSSSTPTLMAFANFAGKLLSESILLKSCMLSQVDSFVWIRDFGASDYMISHKDSLTLYTIHAPSLKMPLVLGKLDHNLYKLLLPPVASPSTASSYSSSVISPVVPHVISPVCVFPEIQDNAKNVNIADADETHINTNAILNNINKMDVVWHYRLGHIPFSRMKHISMFGSQLASKQNFSCPICPLARQTRLLFPDSSIQSTKPFQLIHIDTWGLYHSHTYTGSKYFITIVDDNSRATWTHLMGAKSNAFDFLKAFIAMTETQFQLKVQRVRSDNALELGSNTLGSKFFSEKRDIASDNIFWGDCILTATYLINRFPSIVLKNKSPYEILYNKLPTYSNLRAFGCLCYSTLPKPHRGKLQPRAIPCVFICYAFEKKGYKLYDLQNKVCLFSRDVIFHEHVFPFVKSGSSSLTMSNLPFSACFGHFVKQHSSLSHDLFYPAPSVASPVSPPPSSPAPYDSELSLNNSLISSNLPLSFPESDFSPLRRSSRPHNLPSYLHNYVCNLPNPSSRSANSTVMSTSSEHHAFEPTTYSQAATIPEWQTAMRK</sequence>
<dbReference type="PaxDb" id="4097-A0A1S3Z970"/>
<dbReference type="PANTHER" id="PTHR42648:SF31">
    <property type="entry name" value="RNA-DIRECTED DNA POLYMERASE"/>
    <property type="match status" value="1"/>
</dbReference>
<gene>
    <name evidence="4" type="primary">LOC107784196</name>
</gene>
<dbReference type="InterPro" id="IPR039537">
    <property type="entry name" value="Retrotran_Ty1/copia-like"/>
</dbReference>
<feature type="domain" description="Retrotransposon Copia-like N-terminal" evidence="2">
    <location>
        <begin position="40"/>
        <end position="87"/>
    </location>
</feature>
<dbReference type="InterPro" id="IPR036397">
    <property type="entry name" value="RNaseH_sf"/>
</dbReference>
<dbReference type="InterPro" id="IPR029472">
    <property type="entry name" value="Copia-like_N"/>
</dbReference>
<dbReference type="Pfam" id="PF25597">
    <property type="entry name" value="SH3_retrovirus"/>
    <property type="match status" value="1"/>
</dbReference>
<name>A0A1S3Z970_TOBAC</name>
<proteinExistence type="predicted"/>
<reference evidence="4" key="1">
    <citation type="submission" date="2025-08" db="UniProtKB">
        <authorList>
            <consortium name="RefSeq"/>
        </authorList>
    </citation>
    <scope>IDENTIFICATION</scope>
</reference>
<dbReference type="SUPFAM" id="SSF53098">
    <property type="entry name" value="Ribonuclease H-like"/>
    <property type="match status" value="1"/>
</dbReference>
<dbReference type="Pfam" id="PF14244">
    <property type="entry name" value="Retrotran_gag_3"/>
    <property type="match status" value="1"/>
</dbReference>
<feature type="domain" description="GAG-pre-integrase" evidence="1">
    <location>
        <begin position="430"/>
        <end position="484"/>
    </location>
</feature>
<evidence type="ECO:0000259" key="1">
    <source>
        <dbReference type="Pfam" id="PF13976"/>
    </source>
</evidence>
<dbReference type="PANTHER" id="PTHR42648">
    <property type="entry name" value="TRANSPOSASE, PUTATIVE-RELATED"/>
    <property type="match status" value="1"/>
</dbReference>
<dbReference type="AlphaFoldDB" id="A0A1S3Z970"/>
<dbReference type="InterPro" id="IPR012337">
    <property type="entry name" value="RNaseH-like_sf"/>
</dbReference>
<dbReference type="Pfam" id="PF13976">
    <property type="entry name" value="gag_pre-integrs"/>
    <property type="match status" value="1"/>
</dbReference>
<dbReference type="InterPro" id="IPR025724">
    <property type="entry name" value="GAG-pre-integrase_dom"/>
</dbReference>
<evidence type="ECO:0000259" key="3">
    <source>
        <dbReference type="Pfam" id="PF25597"/>
    </source>
</evidence>
<dbReference type="GO" id="GO:0003676">
    <property type="term" value="F:nucleic acid binding"/>
    <property type="evidence" value="ECO:0007669"/>
    <property type="project" value="InterPro"/>
</dbReference>
<dbReference type="KEGG" id="nta:107784196"/>
<dbReference type="RefSeq" id="XP_016460762.1">
    <property type="nucleotide sequence ID" value="XM_016605276.1"/>
</dbReference>
<feature type="domain" description="Retroviral polymerase SH3-like" evidence="3">
    <location>
        <begin position="640"/>
        <end position="701"/>
    </location>
</feature>
<dbReference type="Gene3D" id="3.30.420.10">
    <property type="entry name" value="Ribonuclease H-like superfamily/Ribonuclease H"/>
    <property type="match status" value="1"/>
</dbReference>
<evidence type="ECO:0000313" key="4">
    <source>
        <dbReference type="RefSeq" id="XP_016460762.1"/>
    </source>
</evidence>
<evidence type="ECO:0000259" key="2">
    <source>
        <dbReference type="Pfam" id="PF14244"/>
    </source>
</evidence>